<evidence type="ECO:0000256" key="2">
    <source>
        <dbReference type="ARBA" id="ARBA00022737"/>
    </source>
</evidence>
<dbReference type="EMBL" id="CP043504">
    <property type="protein sequence ID" value="QEO09447.1"/>
    <property type="molecule type" value="Genomic_DNA"/>
</dbReference>
<dbReference type="InterPro" id="IPR036873">
    <property type="entry name" value="Rhodanese-like_dom_sf"/>
</dbReference>
<name>A0A5C1Y971_9MICO</name>
<gene>
    <name evidence="6" type="ORF">FLP23_05140</name>
</gene>
<sequence>MSGSELMLPAEVAVDHRERLVFVEVAPWRDRERPDPDGGSIPHAWTTNVRLHFAGTPRAGTGHLPLPHDARLRALARELRRDDPERRLVVYTRRSDEFSSATRAWFTLTLAGVDRVRVLDGGLPAWIRAGGPLGSARACPIPEATAIDTDSHPRSEGASALRALRASEVEDVARYGTLLDARSAVAFHGTFGESRTGHIPGAVHAPAAALIGSDGLLLPPTALRRWLLAHRAIGNHQVAAYCGGGVASSSLVFAGALVGQQIGLYVDSWSHWRKSSGRPVEQGEPRARLADNDLDCSTDPAR</sequence>
<dbReference type="PANTHER" id="PTHR43855">
    <property type="entry name" value="THIOSULFATE SULFURTRANSFERASE"/>
    <property type="match status" value="1"/>
</dbReference>
<dbReference type="SUPFAM" id="SSF52821">
    <property type="entry name" value="Rhodanese/Cell cycle control phosphatase"/>
    <property type="match status" value="2"/>
</dbReference>
<dbReference type="Pfam" id="PF00581">
    <property type="entry name" value="Rhodanese"/>
    <property type="match status" value="2"/>
</dbReference>
<dbReference type="OrthoDB" id="9770030at2"/>
<keyword evidence="2" id="KW-0677">Repeat</keyword>
<dbReference type="InterPro" id="IPR051126">
    <property type="entry name" value="Thiosulfate_sulfurtransferase"/>
</dbReference>
<evidence type="ECO:0000256" key="1">
    <source>
        <dbReference type="ARBA" id="ARBA00012245"/>
    </source>
</evidence>
<dbReference type="KEGG" id="lyk:FLP23_05140"/>
<dbReference type="RefSeq" id="WP_149324869.1">
    <property type="nucleotide sequence ID" value="NZ_CP043504.1"/>
</dbReference>
<protein>
    <recommendedName>
        <fullName evidence="1">thiosulfate sulfurtransferase</fullName>
        <ecNumber evidence="1">2.8.1.1</ecNumber>
    </recommendedName>
</protein>
<dbReference type="EC" id="2.8.1.1" evidence="1"/>
<comment type="catalytic activity">
    <reaction evidence="3">
        <text>thiosulfate + hydrogen cyanide = thiocyanate + sulfite + 2 H(+)</text>
        <dbReference type="Rhea" id="RHEA:16881"/>
        <dbReference type="ChEBI" id="CHEBI:15378"/>
        <dbReference type="ChEBI" id="CHEBI:17359"/>
        <dbReference type="ChEBI" id="CHEBI:18022"/>
        <dbReference type="ChEBI" id="CHEBI:18407"/>
        <dbReference type="ChEBI" id="CHEBI:33542"/>
        <dbReference type="EC" id="2.8.1.1"/>
    </reaction>
</comment>
<accession>A0A5C1Y971</accession>
<dbReference type="InterPro" id="IPR001763">
    <property type="entry name" value="Rhodanese-like_dom"/>
</dbReference>
<evidence type="ECO:0000256" key="3">
    <source>
        <dbReference type="ARBA" id="ARBA00047549"/>
    </source>
</evidence>
<proteinExistence type="predicted"/>
<dbReference type="SMART" id="SM00450">
    <property type="entry name" value="RHOD"/>
    <property type="match status" value="2"/>
</dbReference>
<dbReference type="PANTHER" id="PTHR43855:SF1">
    <property type="entry name" value="THIOSULFATE SULFURTRANSFERASE"/>
    <property type="match status" value="1"/>
</dbReference>
<evidence type="ECO:0000313" key="6">
    <source>
        <dbReference type="EMBL" id="QEO09447.1"/>
    </source>
</evidence>
<dbReference type="Proteomes" id="UP000322159">
    <property type="component" value="Chromosome"/>
</dbReference>
<feature type="region of interest" description="Disordered" evidence="4">
    <location>
        <begin position="276"/>
        <end position="302"/>
    </location>
</feature>
<feature type="domain" description="Rhodanese" evidence="5">
    <location>
        <begin position="31"/>
        <end position="135"/>
    </location>
</feature>
<evidence type="ECO:0000259" key="5">
    <source>
        <dbReference type="PROSITE" id="PS50206"/>
    </source>
</evidence>
<reference evidence="6 7" key="1">
    <citation type="submission" date="2019-09" db="EMBL/GenBank/DDBJ databases">
        <title>Genome sequencing of strain KACC 19322.</title>
        <authorList>
            <person name="Heo J."/>
            <person name="Kim S.-J."/>
            <person name="Kim J.-S."/>
            <person name="Hong S.-B."/>
            <person name="Kwon S.-W."/>
        </authorList>
    </citation>
    <scope>NUCLEOTIDE SEQUENCE [LARGE SCALE GENOMIC DNA]</scope>
    <source>
        <strain evidence="6 7">KACC 19322</strain>
    </source>
</reference>
<dbReference type="AlphaFoldDB" id="A0A5C1Y971"/>
<feature type="compositionally biased region" description="Basic and acidic residues" evidence="4">
    <location>
        <begin position="281"/>
        <end position="291"/>
    </location>
</feature>
<organism evidence="6 7">
    <name type="scientific">Protaetiibacter larvae</name>
    <dbReference type="NCBI Taxonomy" id="2592654"/>
    <lineage>
        <taxon>Bacteria</taxon>
        <taxon>Bacillati</taxon>
        <taxon>Actinomycetota</taxon>
        <taxon>Actinomycetes</taxon>
        <taxon>Micrococcales</taxon>
        <taxon>Microbacteriaceae</taxon>
        <taxon>Protaetiibacter</taxon>
    </lineage>
</organism>
<dbReference type="Gene3D" id="3.40.250.10">
    <property type="entry name" value="Rhodanese-like domain"/>
    <property type="match status" value="2"/>
</dbReference>
<evidence type="ECO:0000256" key="4">
    <source>
        <dbReference type="SAM" id="MobiDB-lite"/>
    </source>
</evidence>
<evidence type="ECO:0000313" key="7">
    <source>
        <dbReference type="Proteomes" id="UP000322159"/>
    </source>
</evidence>
<dbReference type="PROSITE" id="PS50206">
    <property type="entry name" value="RHODANESE_3"/>
    <property type="match status" value="2"/>
</dbReference>
<dbReference type="GO" id="GO:0004792">
    <property type="term" value="F:thiosulfate-cyanide sulfurtransferase activity"/>
    <property type="evidence" value="ECO:0007669"/>
    <property type="project" value="UniProtKB-EC"/>
</dbReference>
<keyword evidence="7" id="KW-1185">Reference proteome</keyword>
<feature type="domain" description="Rhodanese" evidence="5">
    <location>
        <begin position="177"/>
        <end position="281"/>
    </location>
</feature>
<keyword evidence="6" id="KW-0808">Transferase</keyword>